<reference evidence="2 3" key="1">
    <citation type="submission" date="2018-06" db="EMBL/GenBank/DDBJ databases">
        <title>Genomic Encyclopedia of Type Strains, Phase IV (KMG-IV): sequencing the most valuable type-strain genomes for metagenomic binning, comparative biology and taxonomic classification.</title>
        <authorList>
            <person name="Goeker M."/>
        </authorList>
    </citation>
    <scope>NUCLEOTIDE SEQUENCE [LARGE SCALE GENOMIC DNA]</scope>
    <source>
        <strain evidence="2 3">DSM 24032</strain>
    </source>
</reference>
<keyword evidence="1" id="KW-0472">Membrane</keyword>
<dbReference type="RefSeq" id="WP_113953222.1">
    <property type="nucleotide sequence ID" value="NZ_QNRT01000001.1"/>
</dbReference>
<feature type="transmembrane region" description="Helical" evidence="1">
    <location>
        <begin position="138"/>
        <end position="156"/>
    </location>
</feature>
<protein>
    <submittedName>
        <fullName evidence="2">Uncharacterized protein</fullName>
    </submittedName>
</protein>
<dbReference type="AlphaFoldDB" id="A0A395JPV1"/>
<keyword evidence="1" id="KW-0812">Transmembrane</keyword>
<feature type="transmembrane region" description="Helical" evidence="1">
    <location>
        <begin position="70"/>
        <end position="88"/>
    </location>
</feature>
<evidence type="ECO:0000313" key="2">
    <source>
        <dbReference type="EMBL" id="RBP53674.1"/>
    </source>
</evidence>
<organism evidence="2 3">
    <name type="scientific">Arenicella xantha</name>
    <dbReference type="NCBI Taxonomy" id="644221"/>
    <lineage>
        <taxon>Bacteria</taxon>
        <taxon>Pseudomonadati</taxon>
        <taxon>Pseudomonadota</taxon>
        <taxon>Gammaproteobacteria</taxon>
        <taxon>Arenicellales</taxon>
        <taxon>Arenicellaceae</taxon>
        <taxon>Arenicella</taxon>
    </lineage>
</organism>
<proteinExistence type="predicted"/>
<keyword evidence="1" id="KW-1133">Transmembrane helix</keyword>
<feature type="transmembrane region" description="Helical" evidence="1">
    <location>
        <begin position="168"/>
        <end position="190"/>
    </location>
</feature>
<name>A0A395JPV1_9GAMM</name>
<accession>A0A395JPV1</accession>
<sequence length="196" mass="22362">MKSWTSFDKFVAFSVVLLLLYSIALLVNAHLAGENIAHWVWGRHQNQFSWYSRPLFLIPACYYAYRRKLWLIVGFMALLLCSLFWFAAPENVPEHVSGYLEWEKQLFFSNNSIVPLISLLVAVVLFLIGLFSAIWYRSYWLGLVLINIGTLAKIVISVALGNEFGTSAVIPSLSSLAIINFVAFMAWRLFNAKQES</sequence>
<dbReference type="EMBL" id="QNRT01000001">
    <property type="protein sequence ID" value="RBP53674.1"/>
    <property type="molecule type" value="Genomic_DNA"/>
</dbReference>
<feature type="transmembrane region" description="Helical" evidence="1">
    <location>
        <begin position="108"/>
        <end position="131"/>
    </location>
</feature>
<dbReference type="InParanoid" id="A0A395JPV1"/>
<dbReference type="Proteomes" id="UP000253083">
    <property type="component" value="Unassembled WGS sequence"/>
</dbReference>
<comment type="caution">
    <text evidence="2">The sequence shown here is derived from an EMBL/GenBank/DDBJ whole genome shotgun (WGS) entry which is preliminary data.</text>
</comment>
<evidence type="ECO:0000256" key="1">
    <source>
        <dbReference type="SAM" id="Phobius"/>
    </source>
</evidence>
<dbReference type="OrthoDB" id="3425563at2"/>
<evidence type="ECO:0000313" key="3">
    <source>
        <dbReference type="Proteomes" id="UP000253083"/>
    </source>
</evidence>
<keyword evidence="3" id="KW-1185">Reference proteome</keyword>
<gene>
    <name evidence="2" type="ORF">DFR28_1011061</name>
</gene>